<name>A0A067S884_GALM3</name>
<evidence type="ECO:0000313" key="2">
    <source>
        <dbReference type="Proteomes" id="UP000027222"/>
    </source>
</evidence>
<sequence length="192" mass="22028">MRHTSFFVVVSHCSLKCSPIPTFAFSSMVIPISRHPDAPPRNHPQFILRSHHSRFTLPSVLNYFSVLTSSSFRIFTSYFHMIYSESIVLPVYHLKSRLVRRRLDLELPLSPSSSFTPSLLDYDFRPRPSHFLSIFVGPYESRNAAQSRSLRLLICCVSSGALQVHQCVETVIDRKEHMHYHPPSGRGSDKVQ</sequence>
<dbReference type="AlphaFoldDB" id="A0A067S884"/>
<keyword evidence="2" id="KW-1185">Reference proteome</keyword>
<gene>
    <name evidence="1" type="ORF">GALMADRAFT_1132928</name>
</gene>
<dbReference type="EMBL" id="KL142418">
    <property type="protein sequence ID" value="KDR67016.1"/>
    <property type="molecule type" value="Genomic_DNA"/>
</dbReference>
<dbReference type="Proteomes" id="UP000027222">
    <property type="component" value="Unassembled WGS sequence"/>
</dbReference>
<reference evidence="2" key="1">
    <citation type="journal article" date="2014" name="Proc. Natl. Acad. Sci. U.S.A.">
        <title>Extensive sampling of basidiomycete genomes demonstrates inadequacy of the white-rot/brown-rot paradigm for wood decay fungi.</title>
        <authorList>
            <person name="Riley R."/>
            <person name="Salamov A.A."/>
            <person name="Brown D.W."/>
            <person name="Nagy L.G."/>
            <person name="Floudas D."/>
            <person name="Held B.W."/>
            <person name="Levasseur A."/>
            <person name="Lombard V."/>
            <person name="Morin E."/>
            <person name="Otillar R."/>
            <person name="Lindquist E.A."/>
            <person name="Sun H."/>
            <person name="LaButti K.M."/>
            <person name="Schmutz J."/>
            <person name="Jabbour D."/>
            <person name="Luo H."/>
            <person name="Baker S.E."/>
            <person name="Pisabarro A.G."/>
            <person name="Walton J.D."/>
            <person name="Blanchette R.A."/>
            <person name="Henrissat B."/>
            <person name="Martin F."/>
            <person name="Cullen D."/>
            <person name="Hibbett D.S."/>
            <person name="Grigoriev I.V."/>
        </authorList>
    </citation>
    <scope>NUCLEOTIDE SEQUENCE [LARGE SCALE GENOMIC DNA]</scope>
    <source>
        <strain evidence="2">CBS 339.88</strain>
    </source>
</reference>
<protein>
    <submittedName>
        <fullName evidence="1">Uncharacterized protein</fullName>
    </submittedName>
</protein>
<organism evidence="1 2">
    <name type="scientific">Galerina marginata (strain CBS 339.88)</name>
    <dbReference type="NCBI Taxonomy" id="685588"/>
    <lineage>
        <taxon>Eukaryota</taxon>
        <taxon>Fungi</taxon>
        <taxon>Dikarya</taxon>
        <taxon>Basidiomycota</taxon>
        <taxon>Agaricomycotina</taxon>
        <taxon>Agaricomycetes</taxon>
        <taxon>Agaricomycetidae</taxon>
        <taxon>Agaricales</taxon>
        <taxon>Agaricineae</taxon>
        <taxon>Strophariaceae</taxon>
        <taxon>Galerina</taxon>
    </lineage>
</organism>
<dbReference type="HOGENOM" id="CLU_1415270_0_0_1"/>
<accession>A0A067S884</accession>
<evidence type="ECO:0000313" key="1">
    <source>
        <dbReference type="EMBL" id="KDR67016.1"/>
    </source>
</evidence>
<proteinExistence type="predicted"/>